<organism evidence="9 10">
    <name type="scientific">Erythroxylum novogranatense</name>
    <dbReference type="NCBI Taxonomy" id="1862640"/>
    <lineage>
        <taxon>Eukaryota</taxon>
        <taxon>Viridiplantae</taxon>
        <taxon>Streptophyta</taxon>
        <taxon>Embryophyta</taxon>
        <taxon>Tracheophyta</taxon>
        <taxon>Spermatophyta</taxon>
        <taxon>Magnoliopsida</taxon>
        <taxon>eudicotyledons</taxon>
        <taxon>Gunneridae</taxon>
        <taxon>Pentapetalae</taxon>
        <taxon>rosids</taxon>
        <taxon>fabids</taxon>
        <taxon>Malpighiales</taxon>
        <taxon>Erythroxylaceae</taxon>
        <taxon>Erythroxylum</taxon>
    </lineage>
</organism>
<dbReference type="Pfam" id="PF08449">
    <property type="entry name" value="UAA"/>
    <property type="match status" value="1"/>
</dbReference>
<name>A0AAV8U8H8_9ROSI</name>
<proteinExistence type="inferred from homology"/>
<evidence type="ECO:0000313" key="9">
    <source>
        <dbReference type="EMBL" id="KAJ8898728.1"/>
    </source>
</evidence>
<comment type="subcellular location">
    <subcellularLocation>
        <location evidence="1">Membrane</location>
        <topology evidence="1">Multi-pass membrane protein</topology>
    </subcellularLocation>
</comment>
<evidence type="ECO:0000256" key="3">
    <source>
        <dbReference type="ARBA" id="ARBA00022448"/>
    </source>
</evidence>
<dbReference type="GO" id="GO:0005789">
    <property type="term" value="C:endoplasmic reticulum membrane"/>
    <property type="evidence" value="ECO:0007669"/>
    <property type="project" value="TreeGrafter"/>
</dbReference>
<keyword evidence="7 8" id="KW-0472">Membrane</keyword>
<feature type="transmembrane region" description="Helical" evidence="8">
    <location>
        <begin position="25"/>
        <end position="49"/>
    </location>
</feature>
<keyword evidence="10" id="KW-1185">Reference proteome</keyword>
<dbReference type="GO" id="GO:0015297">
    <property type="term" value="F:antiporter activity"/>
    <property type="evidence" value="ECO:0007669"/>
    <property type="project" value="UniProtKB-KW"/>
</dbReference>
<dbReference type="GO" id="GO:0046964">
    <property type="term" value="F:3'-phosphoadenosine 5'-phosphosulfate transmembrane transporter activity"/>
    <property type="evidence" value="ECO:0007669"/>
    <property type="project" value="TreeGrafter"/>
</dbReference>
<evidence type="ECO:0000256" key="1">
    <source>
        <dbReference type="ARBA" id="ARBA00004141"/>
    </source>
</evidence>
<dbReference type="PANTHER" id="PTHR10778">
    <property type="entry name" value="SOLUTE CARRIER FAMILY 35 MEMBER B"/>
    <property type="match status" value="1"/>
</dbReference>
<reference evidence="9 10" key="1">
    <citation type="submission" date="2021-09" db="EMBL/GenBank/DDBJ databases">
        <title>Genomic insights and catalytic innovation underlie evolution of tropane alkaloids biosynthesis.</title>
        <authorList>
            <person name="Wang Y.-J."/>
            <person name="Tian T."/>
            <person name="Huang J.-P."/>
            <person name="Huang S.-X."/>
        </authorList>
    </citation>
    <scope>NUCLEOTIDE SEQUENCE [LARGE SCALE GENOMIC DNA]</scope>
    <source>
        <strain evidence="9">KIB-2018</strain>
        <tissue evidence="9">Leaf</tissue>
    </source>
</reference>
<evidence type="ECO:0000256" key="5">
    <source>
        <dbReference type="ARBA" id="ARBA00022692"/>
    </source>
</evidence>
<accession>A0AAV8U8H8</accession>
<dbReference type="PANTHER" id="PTHR10778:SF13">
    <property type="entry name" value="ADENOSINE 3'-PHOSPHO 5'-PHOSPHOSULFATE TRANSPORTER 1"/>
    <property type="match status" value="1"/>
</dbReference>
<feature type="transmembrane region" description="Helical" evidence="8">
    <location>
        <begin position="112"/>
        <end position="134"/>
    </location>
</feature>
<evidence type="ECO:0000256" key="4">
    <source>
        <dbReference type="ARBA" id="ARBA00022449"/>
    </source>
</evidence>
<keyword evidence="6 8" id="KW-1133">Transmembrane helix</keyword>
<keyword evidence="3" id="KW-0813">Transport</keyword>
<comment type="caution">
    <text evidence="9">The sequence shown here is derived from an EMBL/GenBank/DDBJ whole genome shotgun (WGS) entry which is preliminary data.</text>
</comment>
<dbReference type="GO" id="GO:0000139">
    <property type="term" value="C:Golgi membrane"/>
    <property type="evidence" value="ECO:0007669"/>
    <property type="project" value="TreeGrafter"/>
</dbReference>
<evidence type="ECO:0000256" key="2">
    <source>
        <dbReference type="ARBA" id="ARBA00008349"/>
    </source>
</evidence>
<keyword evidence="5 8" id="KW-0812">Transmembrane</keyword>
<evidence type="ECO:0000256" key="7">
    <source>
        <dbReference type="ARBA" id="ARBA00023136"/>
    </source>
</evidence>
<protein>
    <submittedName>
        <fullName evidence="9">Uncharacterized protein</fullName>
    </submittedName>
</protein>
<dbReference type="AlphaFoldDB" id="A0AAV8U8H8"/>
<dbReference type="EMBL" id="JAIWQS010000008">
    <property type="protein sequence ID" value="KAJ8898728.1"/>
    <property type="molecule type" value="Genomic_DNA"/>
</dbReference>
<comment type="similarity">
    <text evidence="2">Belongs to the nucleotide-sugar transporter family. UDP-galactose:UMP antiporter (TC 2.A.7.11) subfamily.</text>
</comment>
<dbReference type="Proteomes" id="UP001159364">
    <property type="component" value="Linkage Group LG08"/>
</dbReference>
<gene>
    <name evidence="9" type="ORF">K2173_004896</name>
</gene>
<keyword evidence="4" id="KW-0050">Antiport</keyword>
<sequence length="251" mass="28732">MSTLVIYGVLQEKIMRVPYGANKEYFKFSLFLVFCNHNTTSVVSAVVLASKRRWILLLSHKYYLISRSNILDHNHNTCLLRALKYVAFPARTLANASGGTVIMQKKYKGMDYLIAFLVTLGCSIFILSSVIMVISGTDVTLYSRGRENTIWGVSLMLGYLRFDGFTSTFQDKLFKAYDMEIQTHIFYTTICSWYQYTLITFYLKLNKGVKNPFKATTYSNPIKTEQRSLTPIQSTKMAKIASKQNTHKSDT</sequence>
<evidence type="ECO:0000313" key="10">
    <source>
        <dbReference type="Proteomes" id="UP001159364"/>
    </source>
</evidence>
<dbReference type="InterPro" id="IPR013657">
    <property type="entry name" value="SCL35B1-4/HUT1"/>
</dbReference>
<evidence type="ECO:0000256" key="6">
    <source>
        <dbReference type="ARBA" id="ARBA00022989"/>
    </source>
</evidence>
<feature type="transmembrane region" description="Helical" evidence="8">
    <location>
        <begin position="184"/>
        <end position="203"/>
    </location>
</feature>
<evidence type="ECO:0000256" key="8">
    <source>
        <dbReference type="SAM" id="Phobius"/>
    </source>
</evidence>